<accession>D2VRK7</accession>
<dbReference type="AlphaFoldDB" id="D2VRK7"/>
<name>D2VRK7_NAEGR</name>
<dbReference type="KEGG" id="ngr:NAEGRDRAFT_51702"/>
<sequence length="330" mass="38061">MANRKQATKRKESPSSSATPSEKKRKTSTNKQDTASLEKFLRVTSDDCPTCDELIQAFNNKEYLAGEFKEQLDECIDEYLDSPDEEDSVQVKLGMTEFSRKQFTIDADFDHVQNMYVFAYDNGENGKRKGITSMSKVTDKKKTNCFTQSAKLIQGARRDGQLKIVLAVCKTNSDVELYISEEEYKVSWTEKKQESEKLTNAFDQPINNETSLPIVQTDPIKSLEDSERRVQELEEKLKQSQQFSQFLFGWMCYYMQWYPSPQPQTTNDEFLPENELGSNITEFSSRWISSECVNGMDFFRPTVQEKKDDDPSQLADEQMPVMPFAYGQTL</sequence>
<feature type="region of interest" description="Disordered" evidence="1">
    <location>
        <begin position="1"/>
        <end position="36"/>
    </location>
</feature>
<evidence type="ECO:0000313" key="2">
    <source>
        <dbReference type="EMBL" id="EFC40410.1"/>
    </source>
</evidence>
<proteinExistence type="predicted"/>
<protein>
    <submittedName>
        <fullName evidence="2">Predicted protein</fullName>
    </submittedName>
</protein>
<dbReference type="InParanoid" id="D2VRK7"/>
<dbReference type="EMBL" id="GG738892">
    <property type="protein sequence ID" value="EFC40410.1"/>
    <property type="molecule type" value="Genomic_DNA"/>
</dbReference>
<evidence type="ECO:0000313" key="3">
    <source>
        <dbReference type="Proteomes" id="UP000006671"/>
    </source>
</evidence>
<keyword evidence="3" id="KW-1185">Reference proteome</keyword>
<organism evidence="3">
    <name type="scientific">Naegleria gruberi</name>
    <name type="common">Amoeba</name>
    <dbReference type="NCBI Taxonomy" id="5762"/>
    <lineage>
        <taxon>Eukaryota</taxon>
        <taxon>Discoba</taxon>
        <taxon>Heterolobosea</taxon>
        <taxon>Tetramitia</taxon>
        <taxon>Eutetramitia</taxon>
        <taxon>Vahlkampfiidae</taxon>
        <taxon>Naegleria</taxon>
    </lineage>
</organism>
<gene>
    <name evidence="2" type="ORF">NAEGRDRAFT_51702</name>
</gene>
<evidence type="ECO:0000256" key="1">
    <source>
        <dbReference type="SAM" id="MobiDB-lite"/>
    </source>
</evidence>
<dbReference type="VEuPathDB" id="AmoebaDB:NAEGRDRAFT_51702"/>
<dbReference type="RefSeq" id="XP_002673154.1">
    <property type="nucleotide sequence ID" value="XM_002673108.1"/>
</dbReference>
<dbReference type="GeneID" id="8854848"/>
<dbReference type="Proteomes" id="UP000006671">
    <property type="component" value="Unassembled WGS sequence"/>
</dbReference>
<reference evidence="2 3" key="1">
    <citation type="journal article" date="2010" name="Cell">
        <title>The genome of Naegleria gruberi illuminates early eukaryotic versatility.</title>
        <authorList>
            <person name="Fritz-Laylin L.K."/>
            <person name="Prochnik S.E."/>
            <person name="Ginger M.L."/>
            <person name="Dacks J.B."/>
            <person name="Carpenter M.L."/>
            <person name="Field M.C."/>
            <person name="Kuo A."/>
            <person name="Paredez A."/>
            <person name="Chapman J."/>
            <person name="Pham J."/>
            <person name="Shu S."/>
            <person name="Neupane R."/>
            <person name="Cipriano M."/>
            <person name="Mancuso J."/>
            <person name="Tu H."/>
            <person name="Salamov A."/>
            <person name="Lindquist E."/>
            <person name="Shapiro H."/>
            <person name="Lucas S."/>
            <person name="Grigoriev I.V."/>
            <person name="Cande W.Z."/>
            <person name="Fulton C."/>
            <person name="Rokhsar D.S."/>
            <person name="Dawson S.C."/>
        </authorList>
    </citation>
    <scope>NUCLEOTIDE SEQUENCE [LARGE SCALE GENOMIC DNA]</scope>
    <source>
        <strain evidence="2 3">NEG-M</strain>
    </source>
</reference>